<dbReference type="Gene3D" id="1.10.472.80">
    <property type="entry name" value="Ypt/Rab-GAP domain of gyp1p, domain 3"/>
    <property type="match status" value="1"/>
</dbReference>
<keyword evidence="1" id="KW-0343">GTPase activation</keyword>
<dbReference type="PROSITE" id="PS50011">
    <property type="entry name" value="PROTEIN_KINASE_DOM"/>
    <property type="match status" value="1"/>
</dbReference>
<evidence type="ECO:0000313" key="5">
    <source>
        <dbReference type="EMBL" id="KAJ3443720.1"/>
    </source>
</evidence>
<dbReference type="SMART" id="SM00220">
    <property type="entry name" value="S_TKc"/>
    <property type="match status" value="1"/>
</dbReference>
<evidence type="ECO:0000256" key="1">
    <source>
        <dbReference type="ARBA" id="ARBA00022468"/>
    </source>
</evidence>
<feature type="compositionally biased region" description="Low complexity" evidence="2">
    <location>
        <begin position="885"/>
        <end position="898"/>
    </location>
</feature>
<evidence type="ECO:0000259" key="4">
    <source>
        <dbReference type="PROSITE" id="PS50086"/>
    </source>
</evidence>
<dbReference type="Pfam" id="PF00566">
    <property type="entry name" value="RabGAP-TBC"/>
    <property type="match status" value="1"/>
</dbReference>
<dbReference type="PANTHER" id="PTHR20913:SF7">
    <property type="entry name" value="RE60063P"/>
    <property type="match status" value="1"/>
</dbReference>
<evidence type="ECO:0000313" key="6">
    <source>
        <dbReference type="Proteomes" id="UP001146793"/>
    </source>
</evidence>
<feature type="compositionally biased region" description="Basic and acidic residues" evidence="2">
    <location>
        <begin position="336"/>
        <end position="401"/>
    </location>
</feature>
<dbReference type="InterPro" id="IPR000195">
    <property type="entry name" value="Rab-GAP-TBC_dom"/>
</dbReference>
<dbReference type="Pfam" id="PF00069">
    <property type="entry name" value="Pkinase"/>
    <property type="match status" value="1"/>
</dbReference>
<name>A0AAV7ZQY6_9EUKA</name>
<accession>A0AAV7ZQY6</accession>
<dbReference type="GO" id="GO:0005789">
    <property type="term" value="C:endoplasmic reticulum membrane"/>
    <property type="evidence" value="ECO:0007669"/>
    <property type="project" value="TreeGrafter"/>
</dbReference>
<dbReference type="AlphaFoldDB" id="A0AAV7ZQY6"/>
<dbReference type="SUPFAM" id="SSF47923">
    <property type="entry name" value="Ypt/Rab-GAP domain of gyp1p"/>
    <property type="match status" value="2"/>
</dbReference>
<feature type="region of interest" description="Disordered" evidence="2">
    <location>
        <begin position="683"/>
        <end position="708"/>
    </location>
</feature>
<dbReference type="GO" id="GO:0005524">
    <property type="term" value="F:ATP binding"/>
    <property type="evidence" value="ECO:0007669"/>
    <property type="project" value="InterPro"/>
</dbReference>
<proteinExistence type="predicted"/>
<keyword evidence="5" id="KW-0418">Kinase</keyword>
<dbReference type="PANTHER" id="PTHR20913">
    <property type="entry name" value="TBC1 DOMAIN FAMILY MEMBER 20/GTPASE"/>
    <property type="match status" value="1"/>
</dbReference>
<dbReference type="PROSITE" id="PS50086">
    <property type="entry name" value="TBC_RABGAP"/>
    <property type="match status" value="1"/>
</dbReference>
<sequence length="1072" mass="124904">MNSVTFEFHKIAPKTNYEFQKLYVKFLKLKQLYHKNLITILDVVHEEGVLCVVTNYYKQTLQPWSYLNQAEEAFYKQLFDLICALNYLQQNYYLPNIFYQEEIYLSPNRELKLRIGLKNHLSIDDLCFLAPEILFTGITNIKEIRNEKAFIWSFGIGLVELMLGIELLPRPSKTSIGKLLTTVVKLCKEPKTRLLFQNVSLNEKTNKHKNQTKKRKILPISKIIKERSLQLNKKLSLPKKMKEIIYSCLSLDPDCRPTIQELNYHPLFDNYLQIYLKENKTNTQGGYLFSELSFSKRKSFKERTKGKEQEQEQEQEKENENKNQKQNQKENSANIDPKHQQPNQKEKEEKKPNQKEKEQEKEQEKENKNQKQNLKEKNEKNENENQNEKEKEKEKEKETSQRKKKSQSNTLIRVDLDFNITDMYSSWERCGSSANAILRNYFLKNYDQESSLNKKLTTKEDSGTIGDFFLINKEMADPKNDQSSNFKGNGNQTSKLVSFGDLELEQNAIGEHFLISDLYNTLIARSNEHTAKQFLSLSLEYQVPNNLRPKIWEKILNLSPKRIQMVALKIKKVDLKLAKPIDIDQIQKDAIRCHQKNALISSNFGQKKLINILTVWSITEHKRMKKRRKKLKKTTKSPQIDMNLTKSNITNKANGCNTAVGDRDGDSNTTGTINKIGNIGGHGNGKELGMEKTNGKNKKDNENQNNPKNGVYWQGLDSVCATLLALRPFDHVWVYAMFKRIVRKFYLKQLADPSGIQLKNSIRVLDLLLAYHLPGIKTHLIDVGIPDSITFATPWILTLFSHSYNFSTIYVLWDQIIPRNKYYPIFISVAIFRSLEKQILDNNMFGVMKLLASPVLKNTQDVLIFANQYFHNTPKSIYSHIFQTNNHNNDNDNNNSNENENENDGYVKVNIGNDNDSDLVIIDNDDYIDVDNNNDDDDVDQIKKKEKSNQKTKDDNIFFQLQKDDENLAPQISLHDVKKTLFNNFYCFINKDSCSIKYFNNKKLKNFNIKKNNFIQTNKIPKKINHLLSISKNLQLIIVNSEYTTGSFFANRLIQLKKKYVSILITSNFRLF</sequence>
<dbReference type="SUPFAM" id="SSF56112">
    <property type="entry name" value="Protein kinase-like (PK-like)"/>
    <property type="match status" value="1"/>
</dbReference>
<evidence type="ECO:0000256" key="2">
    <source>
        <dbReference type="SAM" id="MobiDB-lite"/>
    </source>
</evidence>
<evidence type="ECO:0000259" key="3">
    <source>
        <dbReference type="PROSITE" id="PS50011"/>
    </source>
</evidence>
<gene>
    <name evidence="5" type="ORF">M0812_09564</name>
</gene>
<feature type="domain" description="Protein kinase" evidence="3">
    <location>
        <begin position="1"/>
        <end position="268"/>
    </location>
</feature>
<comment type="caution">
    <text evidence="5">The sequence shown here is derived from an EMBL/GenBank/DDBJ whole genome shotgun (WGS) entry which is preliminary data.</text>
</comment>
<feature type="compositionally biased region" description="Basic and acidic residues" evidence="2">
    <location>
        <begin position="684"/>
        <end position="702"/>
    </location>
</feature>
<keyword evidence="5" id="KW-0808">Transferase</keyword>
<protein>
    <submittedName>
        <fullName evidence="5">Tbc1 domain containing kinase</fullName>
    </submittedName>
</protein>
<organism evidence="5 6">
    <name type="scientific">Anaeramoeba flamelloides</name>
    <dbReference type="NCBI Taxonomy" id="1746091"/>
    <lineage>
        <taxon>Eukaryota</taxon>
        <taxon>Metamonada</taxon>
        <taxon>Anaeramoebidae</taxon>
        <taxon>Anaeramoeba</taxon>
    </lineage>
</organism>
<dbReference type="InterPro" id="IPR000719">
    <property type="entry name" value="Prot_kinase_dom"/>
</dbReference>
<dbReference type="InterPro" id="IPR035969">
    <property type="entry name" value="Rab-GAP_TBC_sf"/>
</dbReference>
<dbReference type="GO" id="GO:0004672">
    <property type="term" value="F:protein kinase activity"/>
    <property type="evidence" value="ECO:0007669"/>
    <property type="project" value="InterPro"/>
</dbReference>
<dbReference type="Proteomes" id="UP001146793">
    <property type="component" value="Unassembled WGS sequence"/>
</dbReference>
<dbReference type="SMART" id="SM00164">
    <property type="entry name" value="TBC"/>
    <property type="match status" value="1"/>
</dbReference>
<feature type="compositionally biased region" description="Basic and acidic residues" evidence="2">
    <location>
        <begin position="301"/>
        <end position="323"/>
    </location>
</feature>
<reference evidence="5" key="1">
    <citation type="submission" date="2022-08" db="EMBL/GenBank/DDBJ databases">
        <title>Novel sulphate-reducing endosymbionts in the free-living metamonad Anaeramoeba.</title>
        <authorList>
            <person name="Jerlstrom-Hultqvist J."/>
            <person name="Cepicka I."/>
            <person name="Gallot-Lavallee L."/>
            <person name="Salas-Leiva D."/>
            <person name="Curtis B.A."/>
            <person name="Zahonova K."/>
            <person name="Pipaliya S."/>
            <person name="Dacks J."/>
            <person name="Roger A.J."/>
        </authorList>
    </citation>
    <scope>NUCLEOTIDE SEQUENCE</scope>
    <source>
        <strain evidence="5">Busselton2</strain>
    </source>
</reference>
<feature type="region of interest" description="Disordered" evidence="2">
    <location>
        <begin position="883"/>
        <end position="907"/>
    </location>
</feature>
<dbReference type="GO" id="GO:0006888">
    <property type="term" value="P:endoplasmic reticulum to Golgi vesicle-mediated transport"/>
    <property type="evidence" value="ECO:0007669"/>
    <property type="project" value="TreeGrafter"/>
</dbReference>
<dbReference type="InterPro" id="IPR045913">
    <property type="entry name" value="TBC20/Gyp8-like"/>
</dbReference>
<feature type="domain" description="Rab-GAP TBC" evidence="4">
    <location>
        <begin position="542"/>
        <end position="820"/>
    </location>
</feature>
<dbReference type="InterPro" id="IPR011009">
    <property type="entry name" value="Kinase-like_dom_sf"/>
</dbReference>
<dbReference type="EMBL" id="JANTQA010000023">
    <property type="protein sequence ID" value="KAJ3443720.1"/>
    <property type="molecule type" value="Genomic_DNA"/>
</dbReference>
<feature type="region of interest" description="Disordered" evidence="2">
    <location>
        <begin position="299"/>
        <end position="408"/>
    </location>
</feature>
<dbReference type="Gene3D" id="1.10.510.10">
    <property type="entry name" value="Transferase(Phosphotransferase) domain 1"/>
    <property type="match status" value="1"/>
</dbReference>
<dbReference type="GO" id="GO:0005096">
    <property type="term" value="F:GTPase activator activity"/>
    <property type="evidence" value="ECO:0007669"/>
    <property type="project" value="UniProtKB-KW"/>
</dbReference>